<dbReference type="AlphaFoldDB" id="A0AAN8JMK2"/>
<reference evidence="1 2" key="1">
    <citation type="submission" date="2024-01" db="EMBL/GenBank/DDBJ databases">
        <title>The genome of the rayed Mediterranean limpet Patella caerulea (Linnaeus, 1758).</title>
        <authorList>
            <person name="Anh-Thu Weber A."/>
            <person name="Halstead-Nussloch G."/>
        </authorList>
    </citation>
    <scope>NUCLEOTIDE SEQUENCE [LARGE SCALE GENOMIC DNA]</scope>
    <source>
        <strain evidence="1">AATW-2023a</strain>
        <tissue evidence="1">Whole specimen</tissue>
    </source>
</reference>
<dbReference type="Proteomes" id="UP001347796">
    <property type="component" value="Unassembled WGS sequence"/>
</dbReference>
<protein>
    <submittedName>
        <fullName evidence="1">Uncharacterized protein</fullName>
    </submittedName>
</protein>
<sequence length="115" mass="13743">MESISRLNVTLSETEYRFRRACEQVILLNNNLQVRYDRARREGQRSLRYDIRLRISVAEGVRNSYYQCAHQKTEEVLSLRNKIRNMARVKILHRPFQNGSFHGQLNQEKIILSYS</sequence>
<proteinExistence type="predicted"/>
<name>A0AAN8JMK2_PATCE</name>
<organism evidence="1 2">
    <name type="scientific">Patella caerulea</name>
    <name type="common">Rayed Mediterranean limpet</name>
    <dbReference type="NCBI Taxonomy" id="87958"/>
    <lineage>
        <taxon>Eukaryota</taxon>
        <taxon>Metazoa</taxon>
        <taxon>Spiralia</taxon>
        <taxon>Lophotrochozoa</taxon>
        <taxon>Mollusca</taxon>
        <taxon>Gastropoda</taxon>
        <taxon>Patellogastropoda</taxon>
        <taxon>Patelloidea</taxon>
        <taxon>Patellidae</taxon>
        <taxon>Patella</taxon>
    </lineage>
</organism>
<evidence type="ECO:0000313" key="1">
    <source>
        <dbReference type="EMBL" id="KAK6178896.1"/>
    </source>
</evidence>
<dbReference type="EMBL" id="JAZGQO010000008">
    <property type="protein sequence ID" value="KAK6178896.1"/>
    <property type="molecule type" value="Genomic_DNA"/>
</dbReference>
<evidence type="ECO:0000313" key="2">
    <source>
        <dbReference type="Proteomes" id="UP001347796"/>
    </source>
</evidence>
<keyword evidence="2" id="KW-1185">Reference proteome</keyword>
<gene>
    <name evidence="1" type="ORF">SNE40_011381</name>
</gene>
<comment type="caution">
    <text evidence="1">The sequence shown here is derived from an EMBL/GenBank/DDBJ whole genome shotgun (WGS) entry which is preliminary data.</text>
</comment>
<accession>A0AAN8JMK2</accession>